<feature type="transmembrane region" description="Helical" evidence="1">
    <location>
        <begin position="40"/>
        <end position="62"/>
    </location>
</feature>
<keyword evidence="1" id="KW-0812">Transmembrane</keyword>
<dbReference type="KEGG" id="ovb:NB640_04540"/>
<accession>A0A9E9M1R8</accession>
<evidence type="ECO:0000313" key="3">
    <source>
        <dbReference type="Proteomes" id="UP001156215"/>
    </source>
</evidence>
<gene>
    <name evidence="2" type="ORF">NB640_04540</name>
</gene>
<protein>
    <recommendedName>
        <fullName evidence="4">HrgC protein</fullName>
    </recommendedName>
</protein>
<dbReference type="AlphaFoldDB" id="A0A9E9M1R8"/>
<keyword evidence="1" id="KW-0472">Membrane</keyword>
<keyword evidence="1" id="KW-1133">Transmembrane helix</keyword>
<evidence type="ECO:0008006" key="4">
    <source>
        <dbReference type="Google" id="ProtNLM"/>
    </source>
</evidence>
<sequence length="94" mass="10698">MMVSMKNEAGLVRQVKVGFSWTAFFFGGFPFFFRGMPVHGIIWIVLSMLTFGISNLFLMFIINRQTAHYYLEHGYRPVGDGWNIAGTKWGILAG</sequence>
<name>A0A9E9M1R8_9BURK</name>
<feature type="transmembrane region" description="Helical" evidence="1">
    <location>
        <begin position="15"/>
        <end position="34"/>
    </location>
</feature>
<dbReference type="Proteomes" id="UP001156215">
    <property type="component" value="Chromosome"/>
</dbReference>
<evidence type="ECO:0000256" key="1">
    <source>
        <dbReference type="SAM" id="Phobius"/>
    </source>
</evidence>
<dbReference type="EMBL" id="CP098242">
    <property type="protein sequence ID" value="WAW10913.1"/>
    <property type="molecule type" value="Genomic_DNA"/>
</dbReference>
<proteinExistence type="predicted"/>
<dbReference type="RefSeq" id="WP_269309985.1">
    <property type="nucleotide sequence ID" value="NZ_CP098242.1"/>
</dbReference>
<organism evidence="2 3">
    <name type="scientific">Oxalobacter vibrioformis</name>
    <dbReference type="NCBI Taxonomy" id="933080"/>
    <lineage>
        <taxon>Bacteria</taxon>
        <taxon>Pseudomonadati</taxon>
        <taxon>Pseudomonadota</taxon>
        <taxon>Betaproteobacteria</taxon>
        <taxon>Burkholderiales</taxon>
        <taxon>Oxalobacteraceae</taxon>
        <taxon>Oxalobacter</taxon>
    </lineage>
</organism>
<keyword evidence="3" id="KW-1185">Reference proteome</keyword>
<reference evidence="2" key="1">
    <citation type="journal article" date="2022" name="Front. Microbiol.">
        <title>New perspectives on an old grouping: The genomic and phenotypic variability of Oxalobacter formigenes and the implications for calcium oxalate stone prevention.</title>
        <authorList>
            <person name="Chmiel J.A."/>
            <person name="Carr C."/>
            <person name="Stuivenberg G.A."/>
            <person name="Venema R."/>
            <person name="Chanyi R.M."/>
            <person name="Al K.F."/>
            <person name="Giguere D."/>
            <person name="Say H."/>
            <person name="Akouris P.P."/>
            <person name="Dominguez Romero S.A."/>
            <person name="Kwong A."/>
            <person name="Tai V."/>
            <person name="Koval S.F."/>
            <person name="Razvi H."/>
            <person name="Bjazevic J."/>
            <person name="Burton J.P."/>
        </authorList>
    </citation>
    <scope>NUCLEOTIDE SEQUENCE</scope>
    <source>
        <strain evidence="2">WoOx3</strain>
    </source>
</reference>
<evidence type="ECO:0000313" key="2">
    <source>
        <dbReference type="EMBL" id="WAW10913.1"/>
    </source>
</evidence>